<protein>
    <submittedName>
        <fullName evidence="3">LysM20p</fullName>
    </submittedName>
</protein>
<dbReference type="InterPro" id="IPR036779">
    <property type="entry name" value="LysM_dom_sf"/>
</dbReference>
<feature type="domain" description="LysM" evidence="2">
    <location>
        <begin position="94"/>
        <end position="139"/>
    </location>
</feature>
<dbReference type="CDD" id="cd00118">
    <property type="entry name" value="LysM"/>
    <property type="match status" value="1"/>
</dbReference>
<dbReference type="RefSeq" id="XP_007293983.1">
    <property type="nucleotide sequence ID" value="XM_007293921.1"/>
</dbReference>
<dbReference type="EMBL" id="JX294952">
    <property type="protein sequence ID" value="AFS30738.1"/>
    <property type="molecule type" value="mRNA"/>
</dbReference>
<name>J9XN40_9HELO</name>
<dbReference type="SUPFAM" id="SSF54106">
    <property type="entry name" value="LysM domain"/>
    <property type="match status" value="1"/>
</dbReference>
<dbReference type="PROSITE" id="PS51782">
    <property type="entry name" value="LYSM"/>
    <property type="match status" value="1"/>
</dbReference>
<evidence type="ECO:0000256" key="1">
    <source>
        <dbReference type="SAM" id="SignalP"/>
    </source>
</evidence>
<dbReference type="AlphaFoldDB" id="J9XN40"/>
<gene>
    <name evidence="3" type="primary">LysM20</name>
</gene>
<proteinExistence type="evidence at transcript level"/>
<dbReference type="SMART" id="SM00257">
    <property type="entry name" value="LysM"/>
    <property type="match status" value="2"/>
</dbReference>
<organism evidence="3">
    <name type="scientific">Drepanopeziza brunnea f. sp. 'multigermtubi'</name>
    <dbReference type="NCBI Taxonomy" id="698441"/>
    <lineage>
        <taxon>Eukaryota</taxon>
        <taxon>Fungi</taxon>
        <taxon>Dikarya</taxon>
        <taxon>Ascomycota</taxon>
        <taxon>Pezizomycotina</taxon>
        <taxon>Leotiomycetes</taxon>
        <taxon>Helotiales</taxon>
        <taxon>Drepanopezizaceae</taxon>
        <taxon>Drepanopeziza</taxon>
    </lineage>
</organism>
<evidence type="ECO:0000259" key="2">
    <source>
        <dbReference type="PROSITE" id="PS51782"/>
    </source>
</evidence>
<reference evidence="3" key="1">
    <citation type="submission" date="2012-07" db="EMBL/GenBank/DDBJ databases">
        <title>The Marssonina brunnea LysM effectors prevent chitin-triggered plant immunity.</title>
        <authorList>
            <person name="Jiang C."/>
            <person name="Cheng Q."/>
            <person name="Cao Y."/>
            <person name="Zhu S."/>
            <person name="Tan B."/>
            <person name="Huang M."/>
            <person name="Wu R."/>
            <person name="Zhou Y."/>
            <person name="Zhang S."/>
            <person name="Xu L."/>
        </authorList>
    </citation>
    <scope>NUCLEOTIDE SEQUENCE</scope>
    <source>
        <strain evidence="3">M6</strain>
    </source>
</reference>
<dbReference type="InterPro" id="IPR018392">
    <property type="entry name" value="LysM"/>
</dbReference>
<dbReference type="Pfam" id="PF01476">
    <property type="entry name" value="LysM"/>
    <property type="match status" value="2"/>
</dbReference>
<evidence type="ECO:0000313" key="3">
    <source>
        <dbReference type="EMBL" id="AFS30738.1"/>
    </source>
</evidence>
<dbReference type="Gene3D" id="3.10.350.10">
    <property type="entry name" value="LysM domain"/>
    <property type="match status" value="1"/>
</dbReference>
<feature type="signal peptide" evidence="1">
    <location>
        <begin position="1"/>
        <end position="19"/>
    </location>
</feature>
<keyword evidence="1" id="KW-0732">Signal</keyword>
<sequence>MRFNNNLLLLASFLGVATARRRGCVLQLGQTAGTGFYNPVEGETLQQIAADFCTTGTELLRLNDGKSPTPQYNYNVPCKSRQRDCARIAGSDNGYYTVVADDQLQSISNDFCTDNDKLRSLNPQSIKGSSLTTGSIIVVPCSWN</sequence>
<feature type="chain" id="PRO_5003829330" evidence="1">
    <location>
        <begin position="20"/>
        <end position="144"/>
    </location>
</feature>
<accession>J9XN40</accession>
<dbReference type="KEGG" id="mbe:MBM_06094"/>